<name>A0A1K0JGX9_CUPNE</name>
<reference evidence="1" key="1">
    <citation type="submission" date="2016-09" db="EMBL/GenBank/DDBJ databases">
        <authorList>
            <person name="Capua I."/>
            <person name="De Benedictis P."/>
            <person name="Joannis T."/>
            <person name="Lombin L.H."/>
            <person name="Cattoli G."/>
        </authorList>
    </citation>
    <scope>NUCLEOTIDE SEQUENCE</scope>
    <source>
        <strain evidence="1">B9</strain>
    </source>
</reference>
<dbReference type="EMBL" id="FMSH01000412">
    <property type="protein sequence ID" value="SCU87443.1"/>
    <property type="molecule type" value="Genomic_DNA"/>
</dbReference>
<organism evidence="1">
    <name type="scientific">Cupriavidus necator</name>
    <name type="common">Alcaligenes eutrophus</name>
    <name type="synonym">Ralstonia eutropha</name>
    <dbReference type="NCBI Taxonomy" id="106590"/>
    <lineage>
        <taxon>Bacteria</taxon>
        <taxon>Pseudomonadati</taxon>
        <taxon>Pseudomonadota</taxon>
        <taxon>Betaproteobacteria</taxon>
        <taxon>Burkholderiales</taxon>
        <taxon>Burkholderiaceae</taxon>
        <taxon>Cupriavidus</taxon>
    </lineage>
</organism>
<proteinExistence type="predicted"/>
<protein>
    <submittedName>
        <fullName evidence="1">Uncharacterized protein</fullName>
    </submittedName>
</protein>
<accession>A0A1K0JGX9</accession>
<dbReference type="RefSeq" id="WP_340528237.1">
    <property type="nucleotide sequence ID" value="NZ_FMSH01000412.1"/>
</dbReference>
<evidence type="ECO:0000313" key="1">
    <source>
        <dbReference type="EMBL" id="SCU87443.1"/>
    </source>
</evidence>
<dbReference type="AlphaFoldDB" id="A0A1K0JGX9"/>
<gene>
    <name evidence="1" type="ORF">CNECB9_470005</name>
</gene>
<sequence>MTQRARELYRSSNGDRWSLIRDLDSGRVFIRHEPNMPSGGQTSETSVGDFLVCDAHGPEHAELLRLIGTLVESG</sequence>